<dbReference type="Pfam" id="PF17645">
    <property type="entry name" value="Amdase"/>
    <property type="match status" value="1"/>
</dbReference>
<dbReference type="InterPro" id="IPR053714">
    <property type="entry name" value="Iso_Racemase_Enz_sf"/>
</dbReference>
<reference evidence="1 2" key="1">
    <citation type="submission" date="2019-03" db="EMBL/GenBank/DDBJ databases">
        <title>Genomic Encyclopedia of Type Strains, Phase IV (KMG-IV): sequencing the most valuable type-strain genomes for metagenomic binning, comparative biology and taxonomic classification.</title>
        <authorList>
            <person name="Goeker M."/>
        </authorList>
    </citation>
    <scope>NUCLEOTIDE SEQUENCE [LARGE SCALE GENOMIC DNA]</scope>
    <source>
        <strain evidence="1 2">DSM 19345</strain>
    </source>
</reference>
<sequence length="257" mass="27051">MSLEYAPGGLLAVLVPQANTTVEAELRHLVPPDQAWIAGRLTSGKATIEERLCDYLESYATAMTQFANAPVSAAGFACTGASYLLGCQREDELLADLAAARRHPVHTAATAIADALGALGARRIALISPYDERLTASCMGYWADRGFAVAGVTSVGRETRAFHPIYSLESDAAVHALDSLRTTDADAVVLLGTGLPTLRALRTVGARGAAPVMSSNLCLAWRMSESARGRPPSAETLTGWLGGGPLGWAESLRRASR</sequence>
<evidence type="ECO:0000313" key="2">
    <source>
        <dbReference type="Proteomes" id="UP000295678"/>
    </source>
</evidence>
<name>A0A4R3MCX2_9HYPH</name>
<dbReference type="PANTHER" id="PTHR40267:SF1">
    <property type="entry name" value="BLR3294 PROTEIN"/>
    <property type="match status" value="1"/>
</dbReference>
<protein>
    <submittedName>
        <fullName evidence="1">Maleate isomerase</fullName>
    </submittedName>
</protein>
<gene>
    <name evidence="1" type="ORF">EDC22_104337</name>
</gene>
<dbReference type="AlphaFoldDB" id="A0A4R3MCX2"/>
<comment type="caution">
    <text evidence="1">The sequence shown here is derived from an EMBL/GenBank/DDBJ whole genome shotgun (WGS) entry which is preliminary data.</text>
</comment>
<dbReference type="Gene3D" id="3.40.50.12500">
    <property type="match status" value="1"/>
</dbReference>
<dbReference type="PANTHER" id="PTHR40267">
    <property type="entry name" value="BLR3294 PROTEIN"/>
    <property type="match status" value="1"/>
</dbReference>
<organism evidence="1 2">
    <name type="scientific">Tepidamorphus gemmatus</name>
    <dbReference type="NCBI Taxonomy" id="747076"/>
    <lineage>
        <taxon>Bacteria</taxon>
        <taxon>Pseudomonadati</taxon>
        <taxon>Pseudomonadota</taxon>
        <taxon>Alphaproteobacteria</taxon>
        <taxon>Hyphomicrobiales</taxon>
        <taxon>Tepidamorphaceae</taxon>
        <taxon>Tepidamorphus</taxon>
    </lineage>
</organism>
<proteinExistence type="predicted"/>
<keyword evidence="2" id="KW-1185">Reference proteome</keyword>
<dbReference type="EMBL" id="SMAK01000004">
    <property type="protein sequence ID" value="TCT11574.1"/>
    <property type="molecule type" value="Genomic_DNA"/>
</dbReference>
<dbReference type="GO" id="GO:0016853">
    <property type="term" value="F:isomerase activity"/>
    <property type="evidence" value="ECO:0007669"/>
    <property type="project" value="UniProtKB-KW"/>
</dbReference>
<dbReference type="OrthoDB" id="9816064at2"/>
<evidence type="ECO:0000313" key="1">
    <source>
        <dbReference type="EMBL" id="TCT11574.1"/>
    </source>
</evidence>
<dbReference type="InterPro" id="IPR026286">
    <property type="entry name" value="MaiA/AMDase"/>
</dbReference>
<accession>A0A4R3MCX2</accession>
<dbReference type="RefSeq" id="WP_132806313.1">
    <property type="nucleotide sequence ID" value="NZ_SMAK01000004.1"/>
</dbReference>
<keyword evidence="1" id="KW-0413">Isomerase</keyword>
<dbReference type="Proteomes" id="UP000295678">
    <property type="component" value="Unassembled WGS sequence"/>
</dbReference>